<keyword evidence="6" id="KW-0694">RNA-binding</keyword>
<comment type="function">
    <text evidence="1">eIF-2 functions in the early steps of protein synthesis by forming a ternary complex with GTP and initiator tRNA.</text>
</comment>
<accession>A0A150IWX8</accession>
<dbReference type="Proteomes" id="UP000091929">
    <property type="component" value="Unassembled WGS sequence"/>
</dbReference>
<evidence type="ECO:0000256" key="2">
    <source>
        <dbReference type="ARBA" id="ARBA00007223"/>
    </source>
</evidence>
<accession>A0A150IJB2</accession>
<evidence type="ECO:0000256" key="6">
    <source>
        <dbReference type="ARBA" id="ARBA00022884"/>
    </source>
</evidence>
<evidence type="ECO:0000256" key="4">
    <source>
        <dbReference type="ARBA" id="ARBA00013678"/>
    </source>
</evidence>
<proteinExistence type="inferred from homology"/>
<dbReference type="GO" id="GO:0003743">
    <property type="term" value="F:translation initiation factor activity"/>
    <property type="evidence" value="ECO:0007669"/>
    <property type="project" value="UniProtKB-KW"/>
</dbReference>
<evidence type="ECO:0000256" key="5">
    <source>
        <dbReference type="ARBA" id="ARBA00022540"/>
    </source>
</evidence>
<dbReference type="NCBIfam" id="NF003062">
    <property type="entry name" value="PRK03987.1-1"/>
    <property type="match status" value="1"/>
</dbReference>
<dbReference type="CDD" id="cd04452">
    <property type="entry name" value="S1_IF2_alpha"/>
    <property type="match status" value="1"/>
</dbReference>
<dbReference type="FunFam" id="2.40.50.140:FF:000015">
    <property type="entry name" value="Eukaryotic translation initiation factor 2 subunit alpha"/>
    <property type="match status" value="1"/>
</dbReference>
<dbReference type="EMBL" id="LNGF01000016">
    <property type="protein sequence ID" value="KYC47794.1"/>
    <property type="molecule type" value="Genomic_DNA"/>
</dbReference>
<dbReference type="PANTHER" id="PTHR10602">
    <property type="entry name" value="EUKARYOTIC TRANSLATION INITIATION FACTOR 2 SUBUNIT 1"/>
    <property type="match status" value="1"/>
</dbReference>
<dbReference type="PATRIC" id="fig|1706438.3.peg.1513"/>
<evidence type="ECO:0000313" key="11">
    <source>
        <dbReference type="EMBL" id="KYC45002.1"/>
    </source>
</evidence>
<dbReference type="Gene3D" id="2.40.50.140">
    <property type="entry name" value="Nucleic acid-binding proteins"/>
    <property type="match status" value="1"/>
</dbReference>
<dbReference type="SMART" id="SM00316">
    <property type="entry name" value="S1"/>
    <property type="match status" value="1"/>
</dbReference>
<evidence type="ECO:0000256" key="3">
    <source>
        <dbReference type="ARBA" id="ARBA00011243"/>
    </source>
</evidence>
<dbReference type="Gene3D" id="1.10.150.190">
    <property type="entry name" value="Translation initiation factor 2, subunit 1, domain 2"/>
    <property type="match status" value="1"/>
</dbReference>
<protein>
    <recommendedName>
        <fullName evidence="4">Translation initiation factor 2 subunit alpha</fullName>
    </recommendedName>
    <alternativeName>
        <fullName evidence="8">aIF2-alpha</fullName>
    </alternativeName>
    <alternativeName>
        <fullName evidence="9">eIF-2-alpha</fullName>
    </alternativeName>
</protein>
<evidence type="ECO:0000313" key="14">
    <source>
        <dbReference type="Proteomes" id="UP000091929"/>
    </source>
</evidence>
<evidence type="ECO:0000256" key="8">
    <source>
        <dbReference type="ARBA" id="ARBA00030860"/>
    </source>
</evidence>
<dbReference type="Gene3D" id="3.30.70.1130">
    <property type="entry name" value="EIF_2_alpha"/>
    <property type="match status" value="1"/>
</dbReference>
<dbReference type="AlphaFoldDB" id="A0A150ISZ7"/>
<evidence type="ECO:0000259" key="10">
    <source>
        <dbReference type="PROSITE" id="PS50126"/>
    </source>
</evidence>
<evidence type="ECO:0000256" key="9">
    <source>
        <dbReference type="ARBA" id="ARBA00033333"/>
    </source>
</evidence>
<dbReference type="InterPro" id="IPR024054">
    <property type="entry name" value="TIF2_asu_middle_sf"/>
</dbReference>
<accession>A0A150ISZ7</accession>
<evidence type="ECO:0000313" key="15">
    <source>
        <dbReference type="Proteomes" id="UP000092401"/>
    </source>
</evidence>
<evidence type="ECO:0000313" key="12">
    <source>
        <dbReference type="EMBL" id="KYC47794.1"/>
    </source>
</evidence>
<dbReference type="InterPro" id="IPR012340">
    <property type="entry name" value="NA-bd_OB-fold"/>
</dbReference>
<dbReference type="Proteomes" id="UP000092401">
    <property type="component" value="Unassembled WGS sequence"/>
</dbReference>
<dbReference type="EMBL" id="LNGE01000034">
    <property type="protein sequence ID" value="KYC45002.1"/>
    <property type="molecule type" value="Genomic_DNA"/>
</dbReference>
<dbReference type="PROSITE" id="PS50126">
    <property type="entry name" value="S1"/>
    <property type="match status" value="1"/>
</dbReference>
<dbReference type="NCBIfam" id="NF003064">
    <property type="entry name" value="PRK03987.1-4"/>
    <property type="match status" value="1"/>
</dbReference>
<dbReference type="Pfam" id="PF00575">
    <property type="entry name" value="S1"/>
    <property type="match status" value="1"/>
</dbReference>
<evidence type="ECO:0000313" key="13">
    <source>
        <dbReference type="EMBL" id="KYC49422.1"/>
    </source>
</evidence>
<reference evidence="14 15" key="1">
    <citation type="journal article" date="2016" name="ISME J.">
        <title>Chasing the elusive Euryarchaeota class WSA2: genomes reveal a uniquely fastidious methyl-reducing methanogen.</title>
        <authorList>
            <person name="Nobu M.K."/>
            <person name="Narihiro T."/>
            <person name="Kuroda K."/>
            <person name="Mei R."/>
            <person name="Liu W.T."/>
        </authorList>
    </citation>
    <scope>NUCLEOTIDE SEQUENCE [LARGE SCALE GENOMIC DNA]</scope>
    <source>
        <strain evidence="11">B03fssc0709_Meth_Bin005</strain>
        <strain evidence="12">B15fssc0709_Meth_Bin003</strain>
        <strain evidence="13">BMIXfssc0709_Meth_Bin006</strain>
    </source>
</reference>
<dbReference type="InterPro" id="IPR044126">
    <property type="entry name" value="S1_IF2_alpha"/>
</dbReference>
<comment type="subunit">
    <text evidence="3">Heterotrimer composed of an alpha, a beta and a gamma chain.</text>
</comment>
<dbReference type="InterPro" id="IPR003029">
    <property type="entry name" value="S1_domain"/>
</dbReference>
<dbReference type="Pfam" id="PF07541">
    <property type="entry name" value="EIF_2_alpha"/>
    <property type="match status" value="1"/>
</dbReference>
<dbReference type="FunFam" id="3.30.70.1130:FF:000002">
    <property type="entry name" value="Translation initiation factor 2 subunit alpha"/>
    <property type="match status" value="1"/>
</dbReference>
<keyword evidence="5 12" id="KW-0396">Initiation factor</keyword>
<dbReference type="InterPro" id="IPR024055">
    <property type="entry name" value="TIF2_asu_C"/>
</dbReference>
<dbReference type="PATRIC" id="fig|1706436.3.peg.1276"/>
<evidence type="ECO:0000256" key="7">
    <source>
        <dbReference type="ARBA" id="ARBA00022917"/>
    </source>
</evidence>
<name>A0A150ISZ7_9EURY</name>
<dbReference type="GO" id="GO:0003723">
    <property type="term" value="F:RNA binding"/>
    <property type="evidence" value="ECO:0007669"/>
    <property type="project" value="UniProtKB-KW"/>
</dbReference>
<comment type="caution">
    <text evidence="12">The sequence shown here is derived from an EMBL/GenBank/DDBJ whole genome shotgun (WGS) entry which is preliminary data.</text>
</comment>
<dbReference type="PATRIC" id="fig|1706437.3.peg.879"/>
<gene>
    <name evidence="12" type="primary">eif2a</name>
    <name evidence="11" type="ORF">APG10_01262</name>
    <name evidence="12" type="ORF">APG11_00872</name>
    <name evidence="13" type="ORF">APG12_01510</name>
</gene>
<organism evidence="12 14">
    <name type="scientific">Candidatus Methanofastidiosum methylothiophilum</name>
    <dbReference type="NCBI Taxonomy" id="1705564"/>
    <lineage>
        <taxon>Archaea</taxon>
        <taxon>Methanobacteriati</taxon>
        <taxon>Methanobacteriota</taxon>
        <taxon>Stenosarchaea group</taxon>
        <taxon>Candidatus Methanofastidiosia</taxon>
        <taxon>Candidatus Methanofastidiosales</taxon>
        <taxon>Candidatus Methanofastidiosaceae</taxon>
        <taxon>Candidatus Methanofastidiosum</taxon>
    </lineage>
</organism>
<sequence>MLEKEYPEEGDLVMCSVKEVFPYGAFVILDEYDKEGMIHIKEISSSWVKNIRNHVREGQKIVCKVLKVDESKNHIDLSLRRVTSQQKKTKVQEFKREKKGEKLLELYANNIGEDYKSILHNIGVPLVNKYGDLYAAFENASTKGKGVLEGVIDEKYVDGLFEIIKTNVENPLVSITGHITLESYSGDGVNIIRDALVNARDKFKDRVEDVEIRNEGSPKYSIHIVAEDYKAAESVLREIAEMAIAHVQSNEGKGSFKRS</sequence>
<feature type="domain" description="S1 motif" evidence="10">
    <location>
        <begin position="10"/>
        <end position="80"/>
    </location>
</feature>
<dbReference type="InterPro" id="IPR011488">
    <property type="entry name" value="TIF_2_asu"/>
</dbReference>
<comment type="similarity">
    <text evidence="2">Belongs to the eIF-2-alpha family.</text>
</comment>
<keyword evidence="7" id="KW-0648">Protein biosynthesis</keyword>
<dbReference type="PANTHER" id="PTHR10602:SF0">
    <property type="entry name" value="EUKARYOTIC TRANSLATION INITIATION FACTOR 2 SUBUNIT 1"/>
    <property type="match status" value="1"/>
</dbReference>
<dbReference type="SUPFAM" id="SSF116742">
    <property type="entry name" value="eIF2alpha middle domain-like"/>
    <property type="match status" value="1"/>
</dbReference>
<dbReference type="SUPFAM" id="SSF110993">
    <property type="entry name" value="eIF-2-alpha, C-terminal domain"/>
    <property type="match status" value="1"/>
</dbReference>
<dbReference type="GO" id="GO:0043022">
    <property type="term" value="F:ribosome binding"/>
    <property type="evidence" value="ECO:0007669"/>
    <property type="project" value="TreeGrafter"/>
</dbReference>
<dbReference type="Proteomes" id="UP000092403">
    <property type="component" value="Unassembled WGS sequence"/>
</dbReference>
<dbReference type="SUPFAM" id="SSF50249">
    <property type="entry name" value="Nucleic acid-binding proteins"/>
    <property type="match status" value="1"/>
</dbReference>
<evidence type="ECO:0000256" key="1">
    <source>
        <dbReference type="ARBA" id="ARBA00003323"/>
    </source>
</evidence>
<dbReference type="EMBL" id="LNJC01000036">
    <property type="protein sequence ID" value="KYC49422.1"/>
    <property type="molecule type" value="Genomic_DNA"/>
</dbReference>